<reference evidence="4 5" key="1">
    <citation type="submission" date="2017-07" db="EMBL/GenBank/DDBJ databases">
        <authorList>
            <person name="Sun Z.S."/>
            <person name="Albrecht U."/>
            <person name="Echele G."/>
            <person name="Lee C.C."/>
        </authorList>
    </citation>
    <scope>NUCLEOTIDE SEQUENCE [LARGE SCALE GENOMIC DNA]</scope>
    <source>
        <strain evidence="4 5">CGMCC 1.12710</strain>
    </source>
</reference>
<dbReference type="InterPro" id="IPR023696">
    <property type="entry name" value="Ureohydrolase_dom_sf"/>
</dbReference>
<keyword evidence="5" id="KW-1185">Reference proteome</keyword>
<protein>
    <submittedName>
        <fullName evidence="4">Formiminoglutamase</fullName>
    </submittedName>
</protein>
<dbReference type="PROSITE" id="PS51409">
    <property type="entry name" value="ARGINASE_2"/>
    <property type="match status" value="1"/>
</dbReference>
<dbReference type="InterPro" id="IPR006035">
    <property type="entry name" value="Ureohydrolase"/>
</dbReference>
<dbReference type="GO" id="GO:0033389">
    <property type="term" value="P:putrescine biosynthetic process from arginine, via agmatine"/>
    <property type="evidence" value="ECO:0007669"/>
    <property type="project" value="TreeGrafter"/>
</dbReference>
<dbReference type="GO" id="GO:0008783">
    <property type="term" value="F:agmatinase activity"/>
    <property type="evidence" value="ECO:0007669"/>
    <property type="project" value="TreeGrafter"/>
</dbReference>
<sequence length="306" mass="32493">MGQEHDASECRGWRAAADLLLTPGVADCPLALIGAPQSEKSLTPGRCDLAPKILREVLRRFSVYDVESETDLSALPVADYGDLALKTLTPEQSFPLIVEAVRRAVDAHRLVVLAGGNNALTRPGVHGLGADLSKIGLVTLDAHFDLRDLDCGLTNGNPVRALLDDGLPGENIVQIGLAPFANTRRMHETAKAAGIGVHTITDCFEASAATLVKRALVRLSARCEAIYVDFDIDVIDRAQCPGAPGARAGGLPVRDFFAAARAAGAHPKVRAVDLTEFDPSLDASDLTALTAGRWFCEVLAGFAQRR</sequence>
<name>A0A239PY88_9PROT</name>
<evidence type="ECO:0000313" key="5">
    <source>
        <dbReference type="Proteomes" id="UP000198346"/>
    </source>
</evidence>
<proteinExistence type="inferred from homology"/>
<keyword evidence="1" id="KW-0479">Metal-binding</keyword>
<dbReference type="PANTHER" id="PTHR11358">
    <property type="entry name" value="ARGINASE/AGMATINASE"/>
    <property type="match status" value="1"/>
</dbReference>
<dbReference type="Proteomes" id="UP000198346">
    <property type="component" value="Unassembled WGS sequence"/>
</dbReference>
<dbReference type="PIRSF" id="PIRSF036979">
    <property type="entry name" value="Arginase"/>
    <property type="match status" value="1"/>
</dbReference>
<dbReference type="Pfam" id="PF00491">
    <property type="entry name" value="Arginase"/>
    <property type="match status" value="1"/>
</dbReference>
<gene>
    <name evidence="4" type="ORF">SAMN06297382_2621</name>
</gene>
<accession>A0A239PY88</accession>
<dbReference type="SUPFAM" id="SSF52768">
    <property type="entry name" value="Arginase/deacetylase"/>
    <property type="match status" value="1"/>
</dbReference>
<evidence type="ECO:0000313" key="4">
    <source>
        <dbReference type="EMBL" id="SNT75225.1"/>
    </source>
</evidence>
<evidence type="ECO:0000256" key="2">
    <source>
        <dbReference type="ARBA" id="ARBA00022801"/>
    </source>
</evidence>
<dbReference type="AlphaFoldDB" id="A0A239PY88"/>
<dbReference type="OrthoDB" id="9788689at2"/>
<dbReference type="PANTHER" id="PTHR11358:SF26">
    <property type="entry name" value="GUANIDINO ACID HYDROLASE, MITOCHONDRIAL"/>
    <property type="match status" value="1"/>
</dbReference>
<comment type="similarity">
    <text evidence="3">Belongs to the arginase family.</text>
</comment>
<organism evidence="4 5">
    <name type="scientific">Amphiplicatus metriothermophilus</name>
    <dbReference type="NCBI Taxonomy" id="1519374"/>
    <lineage>
        <taxon>Bacteria</taxon>
        <taxon>Pseudomonadati</taxon>
        <taxon>Pseudomonadota</taxon>
        <taxon>Alphaproteobacteria</taxon>
        <taxon>Parvularculales</taxon>
        <taxon>Parvularculaceae</taxon>
        <taxon>Amphiplicatus</taxon>
    </lineage>
</organism>
<dbReference type="Gene3D" id="3.40.800.10">
    <property type="entry name" value="Ureohydrolase domain"/>
    <property type="match status" value="1"/>
</dbReference>
<evidence type="ECO:0000256" key="3">
    <source>
        <dbReference type="PROSITE-ProRule" id="PRU00742"/>
    </source>
</evidence>
<evidence type="ECO:0000256" key="1">
    <source>
        <dbReference type="ARBA" id="ARBA00022723"/>
    </source>
</evidence>
<keyword evidence="2" id="KW-0378">Hydrolase</keyword>
<dbReference type="RefSeq" id="WP_089413053.1">
    <property type="nucleotide sequence ID" value="NZ_FZQA01000007.1"/>
</dbReference>
<dbReference type="EMBL" id="FZQA01000007">
    <property type="protein sequence ID" value="SNT75225.1"/>
    <property type="molecule type" value="Genomic_DNA"/>
</dbReference>
<dbReference type="GO" id="GO:0046872">
    <property type="term" value="F:metal ion binding"/>
    <property type="evidence" value="ECO:0007669"/>
    <property type="project" value="UniProtKB-KW"/>
</dbReference>